<name>A0A2X1JCA7_ECOLX</name>
<dbReference type="Gene3D" id="2.40.300.10">
    <property type="entry name" value="Head decoration protein D"/>
    <property type="match status" value="1"/>
</dbReference>
<dbReference type="EMBL" id="UARS01000004">
    <property type="protein sequence ID" value="SPW40164.1"/>
    <property type="molecule type" value="Genomic_DNA"/>
</dbReference>
<protein>
    <submittedName>
        <fullName evidence="2">Head decoration protein from bacteriophage origin</fullName>
    </submittedName>
</protein>
<dbReference type="SUPFAM" id="SSF51274">
    <property type="entry name" value="Head decoration protein D (gpD, major capsid protein D)"/>
    <property type="match status" value="1"/>
</dbReference>
<dbReference type="AlphaFoldDB" id="A0A2X1JCA7"/>
<reference evidence="2 3" key="1">
    <citation type="submission" date="2018-06" db="EMBL/GenBank/DDBJ databases">
        <authorList>
            <consortium name="Pathogen Informatics"/>
            <person name="Doyle S."/>
        </authorList>
    </citation>
    <scope>NUCLEOTIDE SEQUENCE [LARGE SCALE GENOMIC DNA]</scope>
    <source>
        <strain evidence="2 3">NCTC11126</strain>
    </source>
</reference>
<evidence type="ECO:0000313" key="3">
    <source>
        <dbReference type="Proteomes" id="UP000250561"/>
    </source>
</evidence>
<gene>
    <name evidence="2" type="primary">D_2</name>
    <name evidence="2" type="ORF">NCTC11126_01488</name>
</gene>
<proteinExistence type="predicted"/>
<evidence type="ECO:0000313" key="2">
    <source>
        <dbReference type="EMBL" id="SPW40164.1"/>
    </source>
</evidence>
<dbReference type="Proteomes" id="UP000250561">
    <property type="component" value="Unassembled WGS sequence"/>
</dbReference>
<evidence type="ECO:0000256" key="1">
    <source>
        <dbReference type="SAM" id="MobiDB-lite"/>
    </source>
</evidence>
<dbReference type="InterPro" id="IPR036630">
    <property type="entry name" value="Head_decoration_D_sf"/>
</dbReference>
<sequence length="45" mass="4851">MATKEEFNHYQPLGNSDPAHTAIAPGGLSAKTPAMTPLMLGWHYP</sequence>
<accession>A0A2X1JCA7</accession>
<feature type="region of interest" description="Disordered" evidence="1">
    <location>
        <begin position="1"/>
        <end position="28"/>
    </location>
</feature>
<organism evidence="2 3">
    <name type="scientific">Escherichia coli</name>
    <dbReference type="NCBI Taxonomy" id="562"/>
    <lineage>
        <taxon>Bacteria</taxon>
        <taxon>Pseudomonadati</taxon>
        <taxon>Pseudomonadota</taxon>
        <taxon>Gammaproteobacteria</taxon>
        <taxon>Enterobacterales</taxon>
        <taxon>Enterobacteriaceae</taxon>
        <taxon>Escherichia</taxon>
    </lineage>
</organism>